<dbReference type="AlphaFoldDB" id="A0A101HJB0"/>
<evidence type="ECO:0008006" key="3">
    <source>
        <dbReference type="Google" id="ProtNLM"/>
    </source>
</evidence>
<gene>
    <name evidence="1" type="ORF">XD92_0671</name>
</gene>
<dbReference type="PANTHER" id="PTHR42967">
    <property type="entry name" value="METAL DEPENDENT HYDROLASE"/>
    <property type="match status" value="1"/>
</dbReference>
<dbReference type="SUPFAM" id="SSF56281">
    <property type="entry name" value="Metallo-hydrolase/oxidoreductase"/>
    <property type="match status" value="1"/>
</dbReference>
<evidence type="ECO:0000313" key="2">
    <source>
        <dbReference type="Proteomes" id="UP000053860"/>
    </source>
</evidence>
<dbReference type="Pfam" id="PF13483">
    <property type="entry name" value="Lactamase_B_3"/>
    <property type="match status" value="1"/>
</dbReference>
<protein>
    <recommendedName>
        <fullName evidence="3">Metal dependent hydrolase</fullName>
    </recommendedName>
</protein>
<sequence length="241" mass="28395">MRVTYIYHSCYLIEFGSFSVIFDYYKDAPRDDGTAWINDYLLGKDEDLYVLCTHSHSDHFNPEILSWREQKKNITYIFSHELFSSVKGADADVVYLRKGEVYRDHRIWLKAFGSTDEGGSFLLEWNNVRIFHAGDLNNWHWNEEVGKEEALTHENNFLCELELLAEQSDRLDLVMFPVDPRLGRDYMRGAVQFVTRIQTRYFLPMHFGEQYEKANLFSEEAERNGAIYLPLTQPGQSYELD</sequence>
<proteinExistence type="predicted"/>
<reference evidence="2" key="1">
    <citation type="journal article" date="2015" name="MBio">
        <title>Genome-Resolved Metagenomic Analysis Reveals Roles for Candidate Phyla and Other Microbial Community Members in Biogeochemical Transformations in Oil Reservoirs.</title>
        <authorList>
            <person name="Hu P."/>
            <person name="Tom L."/>
            <person name="Singh A."/>
            <person name="Thomas B.C."/>
            <person name="Baker B.J."/>
            <person name="Piceno Y.M."/>
            <person name="Andersen G.L."/>
            <person name="Banfield J.F."/>
        </authorList>
    </citation>
    <scope>NUCLEOTIDE SEQUENCE [LARGE SCALE GENOMIC DNA]</scope>
</reference>
<dbReference type="EMBL" id="LGGN01000102">
    <property type="protein sequence ID" value="KUK77896.1"/>
    <property type="molecule type" value="Genomic_DNA"/>
</dbReference>
<dbReference type="PATRIC" id="fig|294710.3.peg.956"/>
<comment type="caution">
    <text evidence="1">The sequence shown here is derived from an EMBL/GenBank/DDBJ whole genome shotgun (WGS) entry which is preliminary data.</text>
</comment>
<organism evidence="1 2">
    <name type="scientific">Proteiniphilum acetatigenes</name>
    <dbReference type="NCBI Taxonomy" id="294710"/>
    <lineage>
        <taxon>Bacteria</taxon>
        <taxon>Pseudomonadati</taxon>
        <taxon>Bacteroidota</taxon>
        <taxon>Bacteroidia</taxon>
        <taxon>Bacteroidales</taxon>
        <taxon>Dysgonomonadaceae</taxon>
        <taxon>Proteiniphilum</taxon>
    </lineage>
</organism>
<dbReference type="InterPro" id="IPR036866">
    <property type="entry name" value="RibonucZ/Hydroxyglut_hydro"/>
</dbReference>
<evidence type="ECO:0000313" key="1">
    <source>
        <dbReference type="EMBL" id="KUK77896.1"/>
    </source>
</evidence>
<name>A0A101HJB0_9BACT</name>
<dbReference type="Proteomes" id="UP000053860">
    <property type="component" value="Unassembled WGS sequence"/>
</dbReference>
<dbReference type="CDD" id="cd06262">
    <property type="entry name" value="metallo-hydrolase-like_MBL-fold"/>
    <property type="match status" value="1"/>
</dbReference>
<dbReference type="Gene3D" id="3.60.15.10">
    <property type="entry name" value="Ribonuclease Z/Hydroxyacylglutathione hydrolase-like"/>
    <property type="match status" value="1"/>
</dbReference>
<dbReference type="PANTHER" id="PTHR42967:SF1">
    <property type="entry name" value="MBL FOLD METALLO-HYDROLASE"/>
    <property type="match status" value="1"/>
</dbReference>
<accession>A0A101HJB0</accession>